<evidence type="ECO:0000256" key="8">
    <source>
        <dbReference type="SAM" id="Phobius"/>
    </source>
</evidence>
<name>A0A7W7IN93_9CAUL</name>
<dbReference type="SMART" id="SM00244">
    <property type="entry name" value="PHB"/>
    <property type="match status" value="1"/>
</dbReference>
<reference evidence="10 11" key="1">
    <citation type="submission" date="2020-08" db="EMBL/GenBank/DDBJ databases">
        <title>Functional genomics of gut bacteria from endangered species of beetles.</title>
        <authorList>
            <person name="Carlos-Shanley C."/>
        </authorList>
    </citation>
    <scope>NUCLEOTIDE SEQUENCE [LARGE SCALE GENOMIC DNA]</scope>
    <source>
        <strain evidence="10 11">S00123</strain>
    </source>
</reference>
<keyword evidence="11" id="KW-1185">Reference proteome</keyword>
<dbReference type="GO" id="GO:0005886">
    <property type="term" value="C:plasma membrane"/>
    <property type="evidence" value="ECO:0007669"/>
    <property type="project" value="UniProtKB-ARBA"/>
</dbReference>
<proteinExistence type="inferred from homology"/>
<dbReference type="PRINTS" id="PR00721">
    <property type="entry name" value="STOMATIN"/>
</dbReference>
<dbReference type="InterPro" id="IPR032435">
    <property type="entry name" value="STML2-like_C"/>
</dbReference>
<feature type="domain" description="Band 7" evidence="9">
    <location>
        <begin position="21"/>
        <end position="179"/>
    </location>
</feature>
<dbReference type="FunFam" id="3.30.479.30:FF:000004">
    <property type="entry name" value="Putative membrane protease family, stomatin"/>
    <property type="match status" value="1"/>
</dbReference>
<protein>
    <recommendedName>
        <fullName evidence="3">Protein QmcA</fullName>
    </recommendedName>
</protein>
<keyword evidence="10" id="KW-0645">Protease</keyword>
<organism evidence="10 11">
    <name type="scientific">Brevundimonas bullata</name>
    <dbReference type="NCBI Taxonomy" id="13160"/>
    <lineage>
        <taxon>Bacteria</taxon>
        <taxon>Pseudomonadati</taxon>
        <taxon>Pseudomonadota</taxon>
        <taxon>Alphaproteobacteria</taxon>
        <taxon>Caulobacterales</taxon>
        <taxon>Caulobacteraceae</taxon>
        <taxon>Brevundimonas</taxon>
    </lineage>
</organism>
<dbReference type="GO" id="GO:0008233">
    <property type="term" value="F:peptidase activity"/>
    <property type="evidence" value="ECO:0007669"/>
    <property type="project" value="UniProtKB-KW"/>
</dbReference>
<evidence type="ECO:0000256" key="7">
    <source>
        <dbReference type="SAM" id="MobiDB-lite"/>
    </source>
</evidence>
<dbReference type="EMBL" id="JACHKY010000002">
    <property type="protein sequence ID" value="MBB4797485.1"/>
    <property type="molecule type" value="Genomic_DNA"/>
</dbReference>
<feature type="region of interest" description="Disordered" evidence="7">
    <location>
        <begin position="303"/>
        <end position="345"/>
    </location>
</feature>
<comment type="similarity">
    <text evidence="2">Belongs to the band 7/mec-2 family.</text>
</comment>
<gene>
    <name evidence="10" type="ORF">HNP32_001209</name>
</gene>
<feature type="compositionally biased region" description="Low complexity" evidence="7">
    <location>
        <begin position="318"/>
        <end position="345"/>
    </location>
</feature>
<dbReference type="InterPro" id="IPR018080">
    <property type="entry name" value="Band_7/stomatin-like_CS"/>
</dbReference>
<evidence type="ECO:0000313" key="11">
    <source>
        <dbReference type="Proteomes" id="UP000539957"/>
    </source>
</evidence>
<dbReference type="InterPro" id="IPR050710">
    <property type="entry name" value="Band7/mec-2_domain"/>
</dbReference>
<dbReference type="AlphaFoldDB" id="A0A7W7IN93"/>
<dbReference type="GO" id="GO:0098552">
    <property type="term" value="C:side of membrane"/>
    <property type="evidence" value="ECO:0007669"/>
    <property type="project" value="UniProtKB-ARBA"/>
</dbReference>
<feature type="transmembrane region" description="Helical" evidence="8">
    <location>
        <begin position="6"/>
        <end position="26"/>
    </location>
</feature>
<accession>A0A7W7IN93</accession>
<dbReference type="CDD" id="cd08829">
    <property type="entry name" value="SPFH_paraslipin"/>
    <property type="match status" value="1"/>
</dbReference>
<dbReference type="Pfam" id="PF01145">
    <property type="entry name" value="Band_7"/>
    <property type="match status" value="1"/>
</dbReference>
<dbReference type="PANTHER" id="PTHR43327:SF10">
    <property type="entry name" value="STOMATIN-LIKE PROTEIN 2, MITOCHONDRIAL"/>
    <property type="match status" value="1"/>
</dbReference>
<dbReference type="Proteomes" id="UP000539957">
    <property type="component" value="Unassembled WGS sequence"/>
</dbReference>
<dbReference type="InterPro" id="IPR001107">
    <property type="entry name" value="Band_7"/>
</dbReference>
<keyword evidence="5 8" id="KW-1133">Transmembrane helix</keyword>
<evidence type="ECO:0000256" key="3">
    <source>
        <dbReference type="ARBA" id="ARBA00017055"/>
    </source>
</evidence>
<evidence type="ECO:0000256" key="2">
    <source>
        <dbReference type="ARBA" id="ARBA00008164"/>
    </source>
</evidence>
<keyword evidence="10" id="KW-0378">Hydrolase</keyword>
<dbReference type="InterPro" id="IPR001972">
    <property type="entry name" value="Stomatin_HflK_fam"/>
</dbReference>
<comment type="subcellular location">
    <subcellularLocation>
        <location evidence="1">Membrane</location>
        <topology evidence="1">Single-pass membrane protein</topology>
    </subcellularLocation>
</comment>
<dbReference type="PROSITE" id="PS01270">
    <property type="entry name" value="BAND_7"/>
    <property type="match status" value="1"/>
</dbReference>
<evidence type="ECO:0000256" key="5">
    <source>
        <dbReference type="ARBA" id="ARBA00022989"/>
    </source>
</evidence>
<dbReference type="Pfam" id="PF16200">
    <property type="entry name" value="Band_7_C"/>
    <property type="match status" value="1"/>
</dbReference>
<evidence type="ECO:0000313" key="10">
    <source>
        <dbReference type="EMBL" id="MBB4797485.1"/>
    </source>
</evidence>
<dbReference type="InterPro" id="IPR036013">
    <property type="entry name" value="Band_7/SPFH_dom_sf"/>
</dbReference>
<dbReference type="Gene3D" id="3.30.479.30">
    <property type="entry name" value="Band 7 domain"/>
    <property type="match status" value="1"/>
</dbReference>
<dbReference type="SUPFAM" id="SSF117892">
    <property type="entry name" value="Band 7/SPFH domain"/>
    <property type="match status" value="1"/>
</dbReference>
<keyword evidence="4 8" id="KW-0812">Transmembrane</keyword>
<sequence>MDFSIFFFVVFAAFAIIFLFSVIKIVPQGREFTVERFGKYTKTLKPGISILTPFVERVGRRMNMMEQVLDVPQQEVITKDNAMVKVDAIVFIQVMEASAAAYRVENLPYAITQLCMTNLRTVVGSMELDEVLFQRDSINSRLLTVIDAATEPWGVKVNRIEIKDLTPPADITNAMARQMKAEREKRAVITEAEGEKQAAIARAEGAKQSAILQAEGRREAAFRDAEAREREAEAEAKATAMVSEAIARGDVNAINYFVAQKYVEAFAELARNPTAKTVIVPAEMSGLVGTIAGLGELVGLAKEQQQGRTDVRREPRQAATPSPASTPPARTVAPRRPGGAVPTTE</sequence>
<evidence type="ECO:0000256" key="4">
    <source>
        <dbReference type="ARBA" id="ARBA00022692"/>
    </source>
</evidence>
<comment type="caution">
    <text evidence="10">The sequence shown here is derived from an EMBL/GenBank/DDBJ whole genome shotgun (WGS) entry which is preliminary data.</text>
</comment>
<dbReference type="RefSeq" id="WP_184268124.1">
    <property type="nucleotide sequence ID" value="NZ_CP194722.1"/>
</dbReference>
<evidence type="ECO:0000256" key="6">
    <source>
        <dbReference type="ARBA" id="ARBA00023136"/>
    </source>
</evidence>
<evidence type="ECO:0000256" key="1">
    <source>
        <dbReference type="ARBA" id="ARBA00004167"/>
    </source>
</evidence>
<keyword evidence="6 8" id="KW-0472">Membrane</keyword>
<dbReference type="GO" id="GO:0006508">
    <property type="term" value="P:proteolysis"/>
    <property type="evidence" value="ECO:0007669"/>
    <property type="project" value="UniProtKB-KW"/>
</dbReference>
<evidence type="ECO:0000259" key="9">
    <source>
        <dbReference type="SMART" id="SM00244"/>
    </source>
</evidence>
<dbReference type="PANTHER" id="PTHR43327">
    <property type="entry name" value="STOMATIN-LIKE PROTEIN 2, MITOCHONDRIAL"/>
    <property type="match status" value="1"/>
</dbReference>